<dbReference type="EMBL" id="JBHSYQ010000004">
    <property type="protein sequence ID" value="MFC6998155.1"/>
    <property type="molecule type" value="Genomic_DNA"/>
</dbReference>
<evidence type="ECO:0000313" key="3">
    <source>
        <dbReference type="Proteomes" id="UP001596405"/>
    </source>
</evidence>
<gene>
    <name evidence="2" type="ORF">ACFQHR_11000</name>
</gene>
<name>A0ABW2DKG8_9BACT</name>
<proteinExistence type="predicted"/>
<sequence>MEEKEMNMNGVPKEHGFTTPSRYFDQLPTRIMERTAYASPVGVTAPWSWVKKLRPAFAAATMALVFVIAFLATYTFSTISSSSDTSLASVSDTEIEQYLLHQSDLDAAELAEFAAVSPPHRLEFIEVRREDVNLDAAMELLEDKNVTESLLRDEY</sequence>
<keyword evidence="1" id="KW-0812">Transmembrane</keyword>
<protein>
    <submittedName>
        <fullName evidence="2">Uncharacterized protein</fullName>
    </submittedName>
</protein>
<feature type="transmembrane region" description="Helical" evidence="1">
    <location>
        <begin position="56"/>
        <end position="76"/>
    </location>
</feature>
<dbReference type="RefSeq" id="WP_066621531.1">
    <property type="nucleotide sequence ID" value="NZ_JBHSYQ010000004.1"/>
</dbReference>
<accession>A0ABW2DKG8</accession>
<comment type="caution">
    <text evidence="2">The sequence shown here is derived from an EMBL/GenBank/DDBJ whole genome shotgun (WGS) entry which is preliminary data.</text>
</comment>
<evidence type="ECO:0000313" key="2">
    <source>
        <dbReference type="EMBL" id="MFC6998155.1"/>
    </source>
</evidence>
<evidence type="ECO:0000256" key="1">
    <source>
        <dbReference type="SAM" id="Phobius"/>
    </source>
</evidence>
<keyword evidence="3" id="KW-1185">Reference proteome</keyword>
<keyword evidence="1" id="KW-0472">Membrane</keyword>
<dbReference type="Proteomes" id="UP001596405">
    <property type="component" value="Unassembled WGS sequence"/>
</dbReference>
<keyword evidence="1" id="KW-1133">Transmembrane helix</keyword>
<organism evidence="2 3">
    <name type="scientific">Rufibacter roseus</name>
    <dbReference type="NCBI Taxonomy" id="1567108"/>
    <lineage>
        <taxon>Bacteria</taxon>
        <taxon>Pseudomonadati</taxon>
        <taxon>Bacteroidota</taxon>
        <taxon>Cytophagia</taxon>
        <taxon>Cytophagales</taxon>
        <taxon>Hymenobacteraceae</taxon>
        <taxon>Rufibacter</taxon>
    </lineage>
</organism>
<reference evidence="3" key="1">
    <citation type="journal article" date="2019" name="Int. J. Syst. Evol. Microbiol.">
        <title>The Global Catalogue of Microorganisms (GCM) 10K type strain sequencing project: providing services to taxonomists for standard genome sequencing and annotation.</title>
        <authorList>
            <consortium name="The Broad Institute Genomics Platform"/>
            <consortium name="The Broad Institute Genome Sequencing Center for Infectious Disease"/>
            <person name="Wu L."/>
            <person name="Ma J."/>
        </authorList>
    </citation>
    <scope>NUCLEOTIDE SEQUENCE [LARGE SCALE GENOMIC DNA]</scope>
    <source>
        <strain evidence="3">CGMCC 4.7393</strain>
    </source>
</reference>